<reference evidence="2 3" key="1">
    <citation type="submission" date="2016-10" db="EMBL/GenBank/DDBJ databases">
        <authorList>
            <person name="de Groot N.N."/>
        </authorList>
    </citation>
    <scope>NUCLEOTIDE SEQUENCE [LARGE SCALE GENOMIC DNA]</scope>
    <source>
        <strain evidence="2 3">CGMCC 4.5598</strain>
    </source>
</reference>
<dbReference type="EMBL" id="FOHX01000001">
    <property type="protein sequence ID" value="SES69203.1"/>
    <property type="molecule type" value="Genomic_DNA"/>
</dbReference>
<proteinExistence type="predicted"/>
<feature type="transmembrane region" description="Helical" evidence="1">
    <location>
        <begin position="148"/>
        <end position="167"/>
    </location>
</feature>
<keyword evidence="3" id="KW-1185">Reference proteome</keyword>
<accession>A0A1H9YJS6</accession>
<keyword evidence="1" id="KW-0812">Transmembrane</keyword>
<evidence type="ECO:0000256" key="1">
    <source>
        <dbReference type="SAM" id="Phobius"/>
    </source>
</evidence>
<sequence>MTDISYLEAWDMWFHNVQVNQHTLYGWSILALGRAGKVIAFLSGMTIIMDIIGPERIREFGSRYTSFDPIRSRRLNAVYAATALCMLAGTAATLLVIWFPSWRDVLVRIYAGGTVFGALALLLGAPWLMKWAVETSAKALRNPKVERLIRWIAMVGLILGFHFDLLAS</sequence>
<name>A0A1H9YJS6_9ACTN</name>
<dbReference type="AlphaFoldDB" id="A0A1H9YJS6"/>
<feature type="transmembrane region" description="Helical" evidence="1">
    <location>
        <begin position="77"/>
        <end position="99"/>
    </location>
</feature>
<evidence type="ECO:0000313" key="2">
    <source>
        <dbReference type="EMBL" id="SES69203.1"/>
    </source>
</evidence>
<dbReference type="Proteomes" id="UP000199361">
    <property type="component" value="Unassembled WGS sequence"/>
</dbReference>
<dbReference type="RefSeq" id="WP_091075344.1">
    <property type="nucleotide sequence ID" value="NZ_FOHX01000001.1"/>
</dbReference>
<dbReference type="OrthoDB" id="4567441at2"/>
<protein>
    <submittedName>
        <fullName evidence="2">Uncharacterized protein</fullName>
    </submittedName>
</protein>
<feature type="transmembrane region" description="Helical" evidence="1">
    <location>
        <begin position="105"/>
        <end position="128"/>
    </location>
</feature>
<organism evidence="2 3">
    <name type="scientific">Nonomuraea wenchangensis</name>
    <dbReference type="NCBI Taxonomy" id="568860"/>
    <lineage>
        <taxon>Bacteria</taxon>
        <taxon>Bacillati</taxon>
        <taxon>Actinomycetota</taxon>
        <taxon>Actinomycetes</taxon>
        <taxon>Streptosporangiales</taxon>
        <taxon>Streptosporangiaceae</taxon>
        <taxon>Nonomuraea</taxon>
    </lineage>
</organism>
<keyword evidence="1" id="KW-0472">Membrane</keyword>
<gene>
    <name evidence="2" type="ORF">SAMN05421811_10166</name>
</gene>
<evidence type="ECO:0000313" key="3">
    <source>
        <dbReference type="Proteomes" id="UP000199361"/>
    </source>
</evidence>
<keyword evidence="1" id="KW-1133">Transmembrane helix</keyword>